<name>Q057E7_BUCCC</name>
<gene>
    <name evidence="2" type="primary">bolA</name>
    <name evidence="2" type="ordered locus">BCc_292</name>
</gene>
<organism evidence="2 3">
    <name type="scientific">Buchnera aphidicola subsp. Cinara cedri (strain Cc)</name>
    <dbReference type="NCBI Taxonomy" id="372461"/>
    <lineage>
        <taxon>Bacteria</taxon>
        <taxon>Pseudomonadati</taxon>
        <taxon>Pseudomonadota</taxon>
        <taxon>Gammaproteobacteria</taxon>
        <taxon>Enterobacterales</taxon>
        <taxon>Erwiniaceae</taxon>
        <taxon>Buchnera</taxon>
    </lineage>
</organism>
<evidence type="ECO:0000313" key="3">
    <source>
        <dbReference type="Proteomes" id="UP000000669"/>
    </source>
</evidence>
<dbReference type="OrthoDB" id="9801469at2"/>
<dbReference type="HOGENOM" id="CLU_109462_3_1_6"/>
<dbReference type="AlphaFoldDB" id="Q057E7"/>
<proteinExistence type="inferred from homology"/>
<evidence type="ECO:0000256" key="1">
    <source>
        <dbReference type="RuleBase" id="RU003860"/>
    </source>
</evidence>
<dbReference type="KEGG" id="bcc:BCc_292"/>
<dbReference type="SUPFAM" id="SSF82657">
    <property type="entry name" value="BolA-like"/>
    <property type="match status" value="1"/>
</dbReference>
<protein>
    <submittedName>
        <fullName evidence="2">Transcriptional activator of morphogenic pathway</fullName>
    </submittedName>
</protein>
<dbReference type="Pfam" id="PF01722">
    <property type="entry name" value="BolA"/>
    <property type="match status" value="1"/>
</dbReference>
<keyword evidence="3" id="KW-1185">Reference proteome</keyword>
<dbReference type="PIRSF" id="PIRSF003113">
    <property type="entry name" value="BolA"/>
    <property type="match status" value="1"/>
</dbReference>
<dbReference type="InterPro" id="IPR036065">
    <property type="entry name" value="BolA-like_sf"/>
</dbReference>
<dbReference type="Proteomes" id="UP000000669">
    <property type="component" value="Chromosome"/>
</dbReference>
<comment type="similarity">
    <text evidence="1">Belongs to the BolA/IbaG family.</text>
</comment>
<reference evidence="2 3" key="1">
    <citation type="journal article" date="2006" name="Science">
        <title>A small microbial genome: the end of a long symbiotic relationship?</title>
        <authorList>
            <person name="Perez-Brocal V."/>
            <person name="Gil R."/>
            <person name="Ramos S."/>
            <person name="Lamelas A."/>
            <person name="Postigo M."/>
            <person name="Michelena J.M."/>
            <person name="Silva F.J."/>
            <person name="Moya A."/>
            <person name="Latorre A."/>
        </authorList>
    </citation>
    <scope>NUCLEOTIDE SEQUENCE [LARGE SCALE GENOMIC DNA]</scope>
    <source>
        <strain evidence="3">Cc</strain>
    </source>
</reference>
<sequence length="99" mass="12205">MKKKIKKKIKSIFDIFYLKISKVTHFNKNYRKNSKHYMIIISAYEFNKLSLLEQHKKIYKIFFKYIPKKIYSIQIQTFTVFQWKEKKKKIFLPVSCINS</sequence>
<dbReference type="STRING" id="372461.BCc_292"/>
<dbReference type="EMBL" id="CP000263">
    <property type="protein sequence ID" value="ABJ90752.1"/>
    <property type="molecule type" value="Genomic_DNA"/>
</dbReference>
<accession>Q057E7</accession>
<dbReference type="Gene3D" id="3.30.300.90">
    <property type="entry name" value="BolA-like"/>
    <property type="match status" value="1"/>
</dbReference>
<dbReference type="InterPro" id="IPR002634">
    <property type="entry name" value="BolA"/>
</dbReference>
<evidence type="ECO:0000313" key="2">
    <source>
        <dbReference type="EMBL" id="ABJ90752.1"/>
    </source>
</evidence>
<dbReference type="RefSeq" id="WP_011672671.1">
    <property type="nucleotide sequence ID" value="NC_008513.1"/>
</dbReference>